<keyword evidence="1" id="KW-0472">Membrane</keyword>
<dbReference type="GO" id="GO:0043107">
    <property type="term" value="P:type IV pilus-dependent motility"/>
    <property type="evidence" value="ECO:0007669"/>
    <property type="project" value="InterPro"/>
</dbReference>
<dbReference type="InterPro" id="IPR014717">
    <property type="entry name" value="Transl_elong_EF1B/ribsomal_bS6"/>
</dbReference>
<protein>
    <recommendedName>
        <fullName evidence="4">Type 4a pilus biogenesis protein PilO</fullName>
    </recommendedName>
</protein>
<accession>A0A1G1ZNS1</accession>
<comment type="caution">
    <text evidence="2">The sequence shown here is derived from an EMBL/GenBank/DDBJ whole genome shotgun (WGS) entry which is preliminary data.</text>
</comment>
<feature type="transmembrane region" description="Helical" evidence="1">
    <location>
        <begin position="6"/>
        <end position="30"/>
    </location>
</feature>
<proteinExistence type="predicted"/>
<keyword evidence="1" id="KW-0812">Transmembrane</keyword>
<dbReference type="InterPro" id="IPR007445">
    <property type="entry name" value="PilO"/>
</dbReference>
<dbReference type="STRING" id="1798406.A3A04_02365"/>
<sequence length="188" mass="20981">MRSSTQRILSVFIFATLLVGSLLINQYLIYPLRGDIQKKRGEIEALRGTLSDQALIASQVQKLLEKYKGQKQIENALSISLPSEKKIPSIVAEWNGLSSSAGVIIRSLSFKDLPQKQSATSNAHALGVIEIRSRLNGTYDAIKKFLMSLEINARIVDVEKLSMESNIKTDKDLIDVVVVARTYYQLDK</sequence>
<gene>
    <name evidence="2" type="ORF">A3A04_02365</name>
</gene>
<organism evidence="2 3">
    <name type="scientific">Candidatus Harrisonbacteria bacterium RIFCSPLOWO2_01_FULL_40_28</name>
    <dbReference type="NCBI Taxonomy" id="1798406"/>
    <lineage>
        <taxon>Bacteria</taxon>
        <taxon>Candidatus Harrisoniibacteriota</taxon>
    </lineage>
</organism>
<dbReference type="Pfam" id="PF04350">
    <property type="entry name" value="PilO"/>
    <property type="match status" value="1"/>
</dbReference>
<evidence type="ECO:0008006" key="4">
    <source>
        <dbReference type="Google" id="ProtNLM"/>
    </source>
</evidence>
<dbReference type="EMBL" id="MHJI01000009">
    <property type="protein sequence ID" value="OGY66212.1"/>
    <property type="molecule type" value="Genomic_DNA"/>
</dbReference>
<evidence type="ECO:0000313" key="3">
    <source>
        <dbReference type="Proteomes" id="UP000178517"/>
    </source>
</evidence>
<dbReference type="Proteomes" id="UP000178517">
    <property type="component" value="Unassembled WGS sequence"/>
</dbReference>
<dbReference type="Gene3D" id="3.30.70.60">
    <property type="match status" value="1"/>
</dbReference>
<keyword evidence="1" id="KW-1133">Transmembrane helix</keyword>
<reference evidence="2 3" key="1">
    <citation type="journal article" date="2016" name="Nat. Commun.">
        <title>Thousands of microbial genomes shed light on interconnected biogeochemical processes in an aquifer system.</title>
        <authorList>
            <person name="Anantharaman K."/>
            <person name="Brown C.T."/>
            <person name="Hug L.A."/>
            <person name="Sharon I."/>
            <person name="Castelle C.J."/>
            <person name="Probst A.J."/>
            <person name="Thomas B.C."/>
            <person name="Singh A."/>
            <person name="Wilkins M.J."/>
            <person name="Karaoz U."/>
            <person name="Brodie E.L."/>
            <person name="Williams K.H."/>
            <person name="Hubbard S.S."/>
            <person name="Banfield J.F."/>
        </authorList>
    </citation>
    <scope>NUCLEOTIDE SEQUENCE [LARGE SCALE GENOMIC DNA]</scope>
</reference>
<name>A0A1G1ZNS1_9BACT</name>
<evidence type="ECO:0000313" key="2">
    <source>
        <dbReference type="EMBL" id="OGY66212.1"/>
    </source>
</evidence>
<dbReference type="AlphaFoldDB" id="A0A1G1ZNS1"/>
<dbReference type="GO" id="GO:0043683">
    <property type="term" value="P:type IV pilus assembly"/>
    <property type="evidence" value="ECO:0007669"/>
    <property type="project" value="InterPro"/>
</dbReference>
<evidence type="ECO:0000256" key="1">
    <source>
        <dbReference type="SAM" id="Phobius"/>
    </source>
</evidence>